<reference evidence="2" key="1">
    <citation type="submission" date="2014-11" db="EMBL/GenBank/DDBJ databases">
        <authorList>
            <person name="Otto D Thomas"/>
            <person name="Naeem Raeece"/>
        </authorList>
    </citation>
    <scope>NUCLEOTIDE SEQUENCE</scope>
</reference>
<proteinExistence type="predicted"/>
<name>A0A0G4GEA2_9ALVE</name>
<protein>
    <submittedName>
        <fullName evidence="2">Uncharacterized protein</fullName>
    </submittedName>
</protein>
<dbReference type="AlphaFoldDB" id="A0A0G4GEA2"/>
<feature type="compositionally biased region" description="Basic and acidic residues" evidence="1">
    <location>
        <begin position="45"/>
        <end position="61"/>
    </location>
</feature>
<dbReference type="EMBL" id="CDMZ01001109">
    <property type="protein sequence ID" value="CEM27421.1"/>
    <property type="molecule type" value="Genomic_DNA"/>
</dbReference>
<sequence>MVQKRKPTQVQKEDPKQRGKGKEKENRCPQQSTAAPPALLSPAGSEEKERVKLQEARKRLKKKWDEMKVSDISLRLGPGSSFSSGDPAKTVDEMCQKPFNSVDPDTDEKGIKLLEGLKGEEGAWAPTLTCGDAVLWRAWIKPGGRAVLTRNYTGDTHVMVGGVGDLRLGLFKFENADPPLEFSAEENCEILVPKGARCLVFNPSSEGVLALRGISVTPSQSPKGKAAGGGPVEKNGLGGSGGALKGASRS</sequence>
<evidence type="ECO:0000256" key="1">
    <source>
        <dbReference type="SAM" id="MobiDB-lite"/>
    </source>
</evidence>
<accession>A0A0G4GEA2</accession>
<feature type="compositionally biased region" description="Gly residues" evidence="1">
    <location>
        <begin position="226"/>
        <end position="244"/>
    </location>
</feature>
<dbReference type="VEuPathDB" id="CryptoDB:Cvel_21403"/>
<feature type="region of interest" description="Disordered" evidence="1">
    <location>
        <begin position="216"/>
        <end position="250"/>
    </location>
</feature>
<gene>
    <name evidence="2" type="ORF">Cvel_21403</name>
</gene>
<feature type="compositionally biased region" description="Low complexity" evidence="1">
    <location>
        <begin position="34"/>
        <end position="43"/>
    </location>
</feature>
<organism evidence="2">
    <name type="scientific">Chromera velia CCMP2878</name>
    <dbReference type="NCBI Taxonomy" id="1169474"/>
    <lineage>
        <taxon>Eukaryota</taxon>
        <taxon>Sar</taxon>
        <taxon>Alveolata</taxon>
        <taxon>Colpodellida</taxon>
        <taxon>Chromeraceae</taxon>
        <taxon>Chromera</taxon>
    </lineage>
</organism>
<evidence type="ECO:0000313" key="2">
    <source>
        <dbReference type="EMBL" id="CEM27421.1"/>
    </source>
</evidence>
<feature type="region of interest" description="Disordered" evidence="1">
    <location>
        <begin position="1"/>
        <end position="61"/>
    </location>
</feature>
<feature type="compositionally biased region" description="Basic and acidic residues" evidence="1">
    <location>
        <begin position="11"/>
        <end position="27"/>
    </location>
</feature>